<proteinExistence type="predicted"/>
<keyword evidence="1" id="KW-1133">Transmembrane helix</keyword>
<feature type="transmembrane region" description="Helical" evidence="1">
    <location>
        <begin position="52"/>
        <end position="71"/>
    </location>
</feature>
<protein>
    <submittedName>
        <fullName evidence="2">Uncharacterized protein</fullName>
    </submittedName>
</protein>
<evidence type="ECO:0000313" key="2">
    <source>
        <dbReference type="EMBL" id="MBD2184410.1"/>
    </source>
</evidence>
<dbReference type="Proteomes" id="UP000641646">
    <property type="component" value="Unassembled WGS sequence"/>
</dbReference>
<keyword evidence="1" id="KW-0812">Transmembrane</keyword>
<reference evidence="2" key="1">
    <citation type="journal article" date="2015" name="ISME J.">
        <title>Draft Genome Sequence of Streptomyces incarnatus NRRL8089, which Produces the Nucleoside Antibiotic Sinefungin.</title>
        <authorList>
            <person name="Oshima K."/>
            <person name="Hattori M."/>
            <person name="Shimizu H."/>
            <person name="Fukuda K."/>
            <person name="Nemoto M."/>
            <person name="Inagaki K."/>
            <person name="Tamura T."/>
        </authorList>
    </citation>
    <scope>NUCLEOTIDE SEQUENCE</scope>
    <source>
        <strain evidence="2">FACHB-1375</strain>
    </source>
</reference>
<keyword evidence="1" id="KW-0472">Membrane</keyword>
<reference evidence="2" key="2">
    <citation type="submission" date="2020-08" db="EMBL/GenBank/DDBJ databases">
        <authorList>
            <person name="Chen M."/>
            <person name="Teng W."/>
            <person name="Zhao L."/>
            <person name="Hu C."/>
            <person name="Zhou Y."/>
            <person name="Han B."/>
            <person name="Song L."/>
            <person name="Shu W."/>
        </authorList>
    </citation>
    <scope>NUCLEOTIDE SEQUENCE</scope>
    <source>
        <strain evidence="2">FACHB-1375</strain>
    </source>
</reference>
<accession>A0A926VIQ2</accession>
<dbReference type="RefSeq" id="WP_190470730.1">
    <property type="nucleotide sequence ID" value="NZ_JACJPW010000082.1"/>
</dbReference>
<organism evidence="2 3">
    <name type="scientific">Aerosakkonema funiforme FACHB-1375</name>
    <dbReference type="NCBI Taxonomy" id="2949571"/>
    <lineage>
        <taxon>Bacteria</taxon>
        <taxon>Bacillati</taxon>
        <taxon>Cyanobacteriota</taxon>
        <taxon>Cyanophyceae</taxon>
        <taxon>Oscillatoriophycideae</taxon>
        <taxon>Aerosakkonematales</taxon>
        <taxon>Aerosakkonemataceae</taxon>
        <taxon>Aerosakkonema</taxon>
    </lineage>
</organism>
<sequence>MRIVEQTKTRLIIQQDPDMRAAMTIGCFYVGLGSFLLFFGIVVGMYAGGAALSLLLLCPILGLVSIAYGFLAAAEKTGSVSCYFNKPLDRTLLKVEGLQTKAIQRPVRQISKVVVTKHSRNLFISKLKFFPGKPKLSTYYSISLVMASGERIPLTVNKLDANSSSFLAKGIAEFLQIPLSKVF</sequence>
<keyword evidence="3" id="KW-1185">Reference proteome</keyword>
<feature type="transmembrane region" description="Helical" evidence="1">
    <location>
        <begin position="21"/>
        <end position="46"/>
    </location>
</feature>
<name>A0A926VIQ2_9CYAN</name>
<comment type="caution">
    <text evidence="2">The sequence shown here is derived from an EMBL/GenBank/DDBJ whole genome shotgun (WGS) entry which is preliminary data.</text>
</comment>
<gene>
    <name evidence="2" type="ORF">H6G03_25640</name>
</gene>
<evidence type="ECO:0000256" key="1">
    <source>
        <dbReference type="SAM" id="Phobius"/>
    </source>
</evidence>
<dbReference type="EMBL" id="JACJPW010000082">
    <property type="protein sequence ID" value="MBD2184410.1"/>
    <property type="molecule type" value="Genomic_DNA"/>
</dbReference>
<dbReference type="AlphaFoldDB" id="A0A926VIQ2"/>
<evidence type="ECO:0000313" key="3">
    <source>
        <dbReference type="Proteomes" id="UP000641646"/>
    </source>
</evidence>